<accession>A0A830HZD6</accession>
<comment type="subcellular location">
    <subcellularLocation>
        <location evidence="2">Endomembrane system</location>
    </subcellularLocation>
    <subcellularLocation>
        <location evidence="1">Endoplasmic reticulum</location>
    </subcellularLocation>
</comment>
<comment type="caution">
    <text evidence="9">The sequence shown here is derived from an EMBL/GenBank/DDBJ whole genome shotgun (WGS) entry which is preliminary data.</text>
</comment>
<feature type="domain" description="Ankyrin repeat" evidence="8">
    <location>
        <begin position="63"/>
        <end position="311"/>
    </location>
</feature>
<evidence type="ECO:0000256" key="7">
    <source>
        <dbReference type="SAM" id="MobiDB-lite"/>
    </source>
</evidence>
<dbReference type="GO" id="GO:0005783">
    <property type="term" value="C:endoplasmic reticulum"/>
    <property type="evidence" value="ECO:0007669"/>
    <property type="project" value="UniProtKB-SubCell"/>
</dbReference>
<evidence type="ECO:0000259" key="8">
    <source>
        <dbReference type="Pfam" id="PF11904"/>
    </source>
</evidence>
<dbReference type="PANTHER" id="PTHR12447:SF25">
    <property type="entry name" value="ANKYRIN REPEAT DOMAIN-CONTAINING PROTEIN 13C"/>
    <property type="match status" value="1"/>
</dbReference>
<evidence type="ECO:0000256" key="4">
    <source>
        <dbReference type="ARBA" id="ARBA00022824"/>
    </source>
</evidence>
<keyword evidence="10" id="KW-1185">Reference proteome</keyword>
<reference evidence="9" key="1">
    <citation type="submission" date="2020-10" db="EMBL/GenBank/DDBJ databases">
        <title>Unveiling of a novel bifunctional photoreceptor, Dualchrome1, isolated from a cosmopolitan green alga.</title>
        <authorList>
            <person name="Suzuki S."/>
            <person name="Kawachi M."/>
        </authorList>
    </citation>
    <scope>NUCLEOTIDE SEQUENCE</scope>
    <source>
        <strain evidence="9">NIES 2893</strain>
    </source>
</reference>
<sequence length="351" mass="39125">MEKRRKQLNDDVSNQGNTKDDEEKTRRLDRKLDEEVRFMMAEASGADSMCGDPDLRGGGLSGVGKTKMKTTNFVFEPMKNWMNSKDRVETVEGWTCRLYSASALLEAVSVLKGSPFAALRNHPGMTFEEYVKFEVGDKDTVLRLLSDTPENSPGGDALDLNDPSTSPRAVAAAAAAAAAASREKEDAKKEKPRKVAARCWMAEGFPFSLKELLPLLHIIGRVNKTIMKVSKFIERYGTMDLFPVKLQVPIAMTVYLLVTFRDFQRRGDEPSKTNAGWGWFGGGSSGGGSFDTLIRPDDVPEGFFDIPSDYKEREVEDVLKEWSEEVEAKNGMEGNSELMDRELDDQSFAFL</sequence>
<gene>
    <name evidence="9" type="ORF">PPROV_001069200</name>
</gene>
<evidence type="ECO:0000256" key="6">
    <source>
        <dbReference type="ARBA" id="ARBA00023136"/>
    </source>
</evidence>
<keyword evidence="3" id="KW-0677">Repeat</keyword>
<dbReference type="OrthoDB" id="1585644at2759"/>
<name>A0A830HZD6_9CHLO</name>
<organism evidence="9 10">
    <name type="scientific">Pycnococcus provasolii</name>
    <dbReference type="NCBI Taxonomy" id="41880"/>
    <lineage>
        <taxon>Eukaryota</taxon>
        <taxon>Viridiplantae</taxon>
        <taxon>Chlorophyta</taxon>
        <taxon>Pseudoscourfieldiophyceae</taxon>
        <taxon>Pseudoscourfieldiales</taxon>
        <taxon>Pycnococcaceae</taxon>
        <taxon>Pycnococcus</taxon>
    </lineage>
</organism>
<dbReference type="InterPro" id="IPR021832">
    <property type="entry name" value="ANKRD13"/>
</dbReference>
<keyword evidence="6" id="KW-0472">Membrane</keyword>
<feature type="region of interest" description="Disordered" evidence="7">
    <location>
        <begin position="146"/>
        <end position="165"/>
    </location>
</feature>
<feature type="region of interest" description="Disordered" evidence="7">
    <location>
        <begin position="1"/>
        <end position="31"/>
    </location>
</feature>
<protein>
    <recommendedName>
        <fullName evidence="8">Ankyrin repeat domain-containing protein</fullName>
    </recommendedName>
</protein>
<keyword evidence="5" id="KW-0040">ANK repeat</keyword>
<evidence type="ECO:0000256" key="5">
    <source>
        <dbReference type="ARBA" id="ARBA00023043"/>
    </source>
</evidence>
<dbReference type="InterPro" id="IPR055285">
    <property type="entry name" value="ANKRD13_C"/>
</dbReference>
<dbReference type="PANTHER" id="PTHR12447">
    <property type="entry name" value="ANKYRIN REPEAT DOMAIN-CONTAINING PROTEIN 13"/>
    <property type="match status" value="1"/>
</dbReference>
<proteinExistence type="predicted"/>
<dbReference type="Proteomes" id="UP000660262">
    <property type="component" value="Unassembled WGS sequence"/>
</dbReference>
<dbReference type="EMBL" id="BNJQ01000037">
    <property type="protein sequence ID" value="GHP11965.1"/>
    <property type="molecule type" value="Genomic_DNA"/>
</dbReference>
<keyword evidence="4" id="KW-0256">Endoplasmic reticulum</keyword>
<evidence type="ECO:0000256" key="3">
    <source>
        <dbReference type="ARBA" id="ARBA00022737"/>
    </source>
</evidence>
<dbReference type="AlphaFoldDB" id="A0A830HZD6"/>
<evidence type="ECO:0000256" key="2">
    <source>
        <dbReference type="ARBA" id="ARBA00004308"/>
    </source>
</evidence>
<dbReference type="Pfam" id="PF11904">
    <property type="entry name" value="ANKRD13_C"/>
    <property type="match status" value="1"/>
</dbReference>
<evidence type="ECO:0000313" key="10">
    <source>
        <dbReference type="Proteomes" id="UP000660262"/>
    </source>
</evidence>
<feature type="compositionally biased region" description="Basic and acidic residues" evidence="7">
    <location>
        <begin position="18"/>
        <end position="31"/>
    </location>
</feature>
<evidence type="ECO:0000313" key="9">
    <source>
        <dbReference type="EMBL" id="GHP11965.1"/>
    </source>
</evidence>
<evidence type="ECO:0000256" key="1">
    <source>
        <dbReference type="ARBA" id="ARBA00004240"/>
    </source>
</evidence>